<evidence type="ECO:0000256" key="1">
    <source>
        <dbReference type="SAM" id="MobiDB-lite"/>
    </source>
</evidence>
<name>A0A323TGL7_9BACI</name>
<reference evidence="2 3" key="1">
    <citation type="submission" date="2017-10" db="EMBL/GenBank/DDBJ databases">
        <title>Bacillus sp. nov., a halophilic bacterium isolated from a Keqin Lake.</title>
        <authorList>
            <person name="Wang H."/>
        </authorList>
    </citation>
    <scope>NUCLEOTIDE SEQUENCE [LARGE SCALE GENOMIC DNA]</scope>
    <source>
        <strain evidence="2 3">KQ-12</strain>
    </source>
</reference>
<comment type="caution">
    <text evidence="2">The sequence shown here is derived from an EMBL/GenBank/DDBJ whole genome shotgun (WGS) entry which is preliminary data.</text>
</comment>
<organism evidence="2 3">
    <name type="scientific">Salipaludibacillus keqinensis</name>
    <dbReference type="NCBI Taxonomy" id="2045207"/>
    <lineage>
        <taxon>Bacteria</taxon>
        <taxon>Bacillati</taxon>
        <taxon>Bacillota</taxon>
        <taxon>Bacilli</taxon>
        <taxon>Bacillales</taxon>
        <taxon>Bacillaceae</taxon>
    </lineage>
</organism>
<proteinExistence type="predicted"/>
<evidence type="ECO:0000313" key="2">
    <source>
        <dbReference type="EMBL" id="PYZ91703.1"/>
    </source>
</evidence>
<dbReference type="AlphaFoldDB" id="A0A323TGL7"/>
<evidence type="ECO:0000313" key="3">
    <source>
        <dbReference type="Proteomes" id="UP000248214"/>
    </source>
</evidence>
<feature type="region of interest" description="Disordered" evidence="1">
    <location>
        <begin position="1"/>
        <end position="21"/>
    </location>
</feature>
<dbReference type="Proteomes" id="UP000248214">
    <property type="component" value="Unassembled WGS sequence"/>
</dbReference>
<protein>
    <submittedName>
        <fullName evidence="2">Uncharacterized protein</fullName>
    </submittedName>
</protein>
<sequence>MVRGTGVHGTKVPGTSVTGTTEPIFDSELSFFYITITFIKLFSLYKIRGFGNNVEKEWTRSEERK</sequence>
<dbReference type="EMBL" id="PDOD01000006">
    <property type="protein sequence ID" value="PYZ91703.1"/>
    <property type="molecule type" value="Genomic_DNA"/>
</dbReference>
<keyword evidence="3" id="KW-1185">Reference proteome</keyword>
<accession>A0A323TGL7</accession>
<gene>
    <name evidence="2" type="ORF">CR194_18945</name>
</gene>